<evidence type="ECO:0000313" key="2">
    <source>
        <dbReference type="Proteomes" id="UP000663814"/>
    </source>
</evidence>
<sequence length="233" mass="26572">MKHIVEISKQALTQMLLNGFEAFVIKHGDKKRSGIEFHASLYGDIKILDKGKKYRHVIEFISVDTSAEMNSGSVSFSIEASDLKEDIAEQMGFYQLGKMHSHPYLAHEMSVDEVRKQGFDFSPGDLEAISDAIDRYEEGLGYHLEVLLTITEMKQKNTSLDGRKESNLFEFSVGNCKCFLHAQVFSKSDDKLHWDDTELRCSFLEQNGHLEANFGLIKAKKGRKRVLEYKPNN</sequence>
<name>A0ABS7X676_9GAMM</name>
<reference evidence="1 2" key="1">
    <citation type="submission" date="2021-08" db="EMBL/GenBank/DDBJ databases">
        <title>Rheinheimera aquimaris sp. nov., isolated from seawater of the East Sea in Korea.</title>
        <authorList>
            <person name="Kim K.H."/>
            <person name="Wenting R."/>
            <person name="Kim K.R."/>
            <person name="Jeon C.O."/>
        </authorList>
    </citation>
    <scope>NUCLEOTIDE SEQUENCE [LARGE SCALE GENOMIC DNA]</scope>
    <source>
        <strain evidence="1 2">MA-13</strain>
    </source>
</reference>
<dbReference type="Proteomes" id="UP000663814">
    <property type="component" value="Unassembled WGS sequence"/>
</dbReference>
<comment type="caution">
    <text evidence="1">The sequence shown here is derived from an EMBL/GenBank/DDBJ whole genome shotgun (WGS) entry which is preliminary data.</text>
</comment>
<organism evidence="1 2">
    <name type="scientific">Rheinheimera maricola</name>
    <dbReference type="NCBI Taxonomy" id="2793282"/>
    <lineage>
        <taxon>Bacteria</taxon>
        <taxon>Pseudomonadati</taxon>
        <taxon>Pseudomonadota</taxon>
        <taxon>Gammaproteobacteria</taxon>
        <taxon>Chromatiales</taxon>
        <taxon>Chromatiaceae</taxon>
        <taxon>Rheinheimera</taxon>
    </lineage>
</organism>
<proteinExistence type="predicted"/>
<accession>A0ABS7X676</accession>
<protein>
    <submittedName>
        <fullName evidence="1">Uncharacterized protein</fullName>
    </submittedName>
</protein>
<gene>
    <name evidence="1" type="ORF">I4W93_004365</name>
</gene>
<dbReference type="RefSeq" id="WP_205310599.1">
    <property type="nucleotide sequence ID" value="NZ_JAERPS020000001.1"/>
</dbReference>
<evidence type="ECO:0000313" key="1">
    <source>
        <dbReference type="EMBL" id="MBZ9610821.1"/>
    </source>
</evidence>
<dbReference type="EMBL" id="JAERPS020000001">
    <property type="protein sequence ID" value="MBZ9610821.1"/>
    <property type="molecule type" value="Genomic_DNA"/>
</dbReference>
<keyword evidence="2" id="KW-1185">Reference proteome</keyword>